<name>A0A0H5Q531_9ZZZZ</name>
<reference evidence="1" key="1">
    <citation type="submission" date="2015-06" db="EMBL/GenBank/DDBJ databases">
        <authorList>
            <person name="Joergensen T."/>
        </authorList>
    </citation>
    <scope>NUCLEOTIDE SEQUENCE</scope>
    <source>
        <strain evidence="1">RGFK1143</strain>
    </source>
</reference>
<protein>
    <submittedName>
        <fullName evidence="1">Uncharacterized protein</fullName>
    </submittedName>
</protein>
<reference evidence="1" key="2">
    <citation type="submission" date="2015-07" db="EMBL/GenBank/DDBJ databases">
        <title>Plasmids, circular viruses and viroids from rat gut.</title>
        <authorList>
            <person name="Jorgensen T.J."/>
            <person name="Hansen M.A."/>
            <person name="Xu Z."/>
            <person name="Tabak M.A."/>
            <person name="Sorensen S.J."/>
            <person name="Hansen L.H."/>
        </authorList>
    </citation>
    <scope>NUCLEOTIDE SEQUENCE</scope>
    <source>
        <strain evidence="1">RGFK1143</strain>
    </source>
</reference>
<sequence>METLQILAMLRARGLAWVAAGALEEEQHVVLDGFLALLEAALREDVERAFMTGRYGLPEGAAKVSRDSGDPLPGL</sequence>
<organism evidence="1">
    <name type="scientific">uncultured prokaryote</name>
    <dbReference type="NCBI Taxonomy" id="198431"/>
    <lineage>
        <taxon>unclassified sequences</taxon>
        <taxon>environmental samples</taxon>
    </lineage>
</organism>
<evidence type="ECO:0000313" key="1">
    <source>
        <dbReference type="EMBL" id="CRY96560.1"/>
    </source>
</evidence>
<dbReference type="EMBL" id="LN853723">
    <property type="protein sequence ID" value="CRY96560.1"/>
    <property type="molecule type" value="Genomic_DNA"/>
</dbReference>
<accession>A0A0H5Q531</accession>
<dbReference type="AlphaFoldDB" id="A0A0H5Q531"/>
<proteinExistence type="predicted"/>